<dbReference type="Proteomes" id="UP000366872">
    <property type="component" value="Unassembled WGS sequence"/>
</dbReference>
<evidence type="ECO:0000313" key="2">
    <source>
        <dbReference type="Proteomes" id="UP000366872"/>
    </source>
</evidence>
<evidence type="ECO:0000313" key="1">
    <source>
        <dbReference type="EMBL" id="VGO14508.1"/>
    </source>
</evidence>
<dbReference type="EMBL" id="CAAHFG010000001">
    <property type="protein sequence ID" value="VGO14508.1"/>
    <property type="molecule type" value="Genomic_DNA"/>
</dbReference>
<organism evidence="1 2">
    <name type="scientific">Pontiella desulfatans</name>
    <dbReference type="NCBI Taxonomy" id="2750659"/>
    <lineage>
        <taxon>Bacteria</taxon>
        <taxon>Pseudomonadati</taxon>
        <taxon>Kiritimatiellota</taxon>
        <taxon>Kiritimatiellia</taxon>
        <taxon>Kiritimatiellales</taxon>
        <taxon>Pontiellaceae</taxon>
        <taxon>Pontiella</taxon>
    </lineage>
</organism>
<gene>
    <name evidence="1" type="ORF">PDESU_03070</name>
</gene>
<sequence>MPPSLPSVDFGFSLCRKTKNKRKSMVDLAKKPYKYRYIALDRPEGALRNTSEGEKYED</sequence>
<proteinExistence type="predicted"/>
<protein>
    <submittedName>
        <fullName evidence="1">Uncharacterized protein</fullName>
    </submittedName>
</protein>
<name>A0A6C2U3B7_PONDE</name>
<reference evidence="1 2" key="1">
    <citation type="submission" date="2019-04" db="EMBL/GenBank/DDBJ databases">
        <authorList>
            <person name="Van Vliet M D."/>
        </authorList>
    </citation>
    <scope>NUCLEOTIDE SEQUENCE [LARGE SCALE GENOMIC DNA]</scope>
    <source>
        <strain evidence="1 2">F1</strain>
    </source>
</reference>
<keyword evidence="2" id="KW-1185">Reference proteome</keyword>
<dbReference type="AlphaFoldDB" id="A0A6C2U3B7"/>
<accession>A0A6C2U3B7</accession>